<comment type="caution">
    <text evidence="7">The sequence shown here is derived from an EMBL/GenBank/DDBJ whole genome shotgun (WGS) entry which is preliminary data.</text>
</comment>
<keyword evidence="3 4" id="KW-0574">Periplasm</keyword>
<comment type="subunit">
    <text evidence="4">Component of the lipopolysaccharide transport and assembly complex.</text>
</comment>
<reference evidence="8" key="1">
    <citation type="journal article" date="2019" name="Int. J. Syst. Evol. Microbiol.">
        <title>The Global Catalogue of Microorganisms (GCM) 10K type strain sequencing project: providing services to taxonomists for standard genome sequencing and annotation.</title>
        <authorList>
            <consortium name="The Broad Institute Genomics Platform"/>
            <consortium name="The Broad Institute Genome Sequencing Center for Infectious Disease"/>
            <person name="Wu L."/>
            <person name="Ma J."/>
        </authorList>
    </citation>
    <scope>NUCLEOTIDE SEQUENCE [LARGE SCALE GENOMIC DNA]</scope>
    <source>
        <strain evidence="8">CCUG 30340</strain>
    </source>
</reference>
<evidence type="ECO:0000313" key="8">
    <source>
        <dbReference type="Proteomes" id="UP001595886"/>
    </source>
</evidence>
<feature type="compositionally biased region" description="Low complexity" evidence="5">
    <location>
        <begin position="189"/>
        <end position="216"/>
    </location>
</feature>
<comment type="subcellular location">
    <subcellularLocation>
        <location evidence="4">Periplasm</location>
    </subcellularLocation>
</comment>
<evidence type="ECO:0000256" key="5">
    <source>
        <dbReference type="SAM" id="MobiDB-lite"/>
    </source>
</evidence>
<keyword evidence="2 4" id="KW-0732">Signal</keyword>
<dbReference type="InterPro" id="IPR052037">
    <property type="entry name" value="LPS_export_LptA"/>
</dbReference>
<dbReference type="Pfam" id="PF03968">
    <property type="entry name" value="LptD_N"/>
    <property type="match status" value="1"/>
</dbReference>
<evidence type="ECO:0000259" key="6">
    <source>
        <dbReference type="Pfam" id="PF03968"/>
    </source>
</evidence>
<dbReference type="RefSeq" id="WP_380019125.1">
    <property type="nucleotide sequence ID" value="NZ_JBHSHD010000003.1"/>
</dbReference>
<dbReference type="Gene3D" id="2.60.450.10">
    <property type="entry name" value="Lipopolysaccharide (LPS) transport protein A like domain"/>
    <property type="match status" value="1"/>
</dbReference>
<evidence type="ECO:0000313" key="7">
    <source>
        <dbReference type="EMBL" id="MFC4819368.1"/>
    </source>
</evidence>
<protein>
    <recommendedName>
        <fullName evidence="4">Lipopolysaccharide export system protein LptA</fullName>
    </recommendedName>
</protein>
<gene>
    <name evidence="4 7" type="primary">lptA</name>
    <name evidence="7" type="ORF">ACFO6Q_03480</name>
</gene>
<feature type="signal peptide" evidence="4">
    <location>
        <begin position="1"/>
        <end position="32"/>
    </location>
</feature>
<evidence type="ECO:0000256" key="3">
    <source>
        <dbReference type="ARBA" id="ARBA00022764"/>
    </source>
</evidence>
<dbReference type="InterPro" id="IPR005653">
    <property type="entry name" value="OstA-like_N"/>
</dbReference>
<dbReference type="Proteomes" id="UP001595886">
    <property type="component" value="Unassembled WGS sequence"/>
</dbReference>
<sequence precursor="true">MSNRRSNRRNAGNRLAGALCTALCLLAPAVAAALSTDRQQPMDIKADYSKIVQGSDKTPGTTFLRGNVQVLQGSMKAHGAEATIYQHPSNARDAKGNDISGEVQRIVLVGKQAHIEQQQDNGTGLMTADADKIDYNNDTSIAVLTGNVTVVQQGRGTFHGAQMTYNTNTGEMESGDSAPGNRVHMVIQPKAKPAAKPDAPAADKPAAKPVDAPAADKPADAQPKKADTDGQP</sequence>
<name>A0ABV9QPV6_9GAMM</name>
<dbReference type="NCBIfam" id="TIGR03002">
    <property type="entry name" value="outer_YhbN_LptA"/>
    <property type="match status" value="1"/>
</dbReference>
<proteinExistence type="inferred from homology"/>
<dbReference type="HAMAP" id="MF_01914">
    <property type="entry name" value="LPS_assembly_LptA"/>
    <property type="match status" value="1"/>
</dbReference>
<feature type="chain" id="PRO_5044945781" description="Lipopolysaccharide export system protein LptA" evidence="4">
    <location>
        <begin position="33"/>
        <end position="232"/>
    </location>
</feature>
<feature type="domain" description="Organic solvent tolerance-like N-terminal" evidence="6">
    <location>
        <begin position="56"/>
        <end position="170"/>
    </location>
</feature>
<dbReference type="PANTHER" id="PTHR36504">
    <property type="entry name" value="LIPOPOLYSACCHARIDE EXPORT SYSTEM PROTEIN LPTA"/>
    <property type="match status" value="1"/>
</dbReference>
<keyword evidence="8" id="KW-1185">Reference proteome</keyword>
<comment type="similarity">
    <text evidence="4">Belongs to the LptA family.</text>
</comment>
<dbReference type="PANTHER" id="PTHR36504:SF1">
    <property type="entry name" value="LIPOPOLYSACCHARIDE EXPORT SYSTEM PROTEIN LPTA"/>
    <property type="match status" value="1"/>
</dbReference>
<accession>A0ABV9QPV6</accession>
<dbReference type="InterPro" id="IPR014340">
    <property type="entry name" value="LptA"/>
</dbReference>
<evidence type="ECO:0000256" key="1">
    <source>
        <dbReference type="ARBA" id="ARBA00022448"/>
    </source>
</evidence>
<organism evidence="7 8">
    <name type="scientific">Dokdonella ginsengisoli</name>
    <dbReference type="NCBI Taxonomy" id="363846"/>
    <lineage>
        <taxon>Bacteria</taxon>
        <taxon>Pseudomonadati</taxon>
        <taxon>Pseudomonadota</taxon>
        <taxon>Gammaproteobacteria</taxon>
        <taxon>Lysobacterales</taxon>
        <taxon>Rhodanobacteraceae</taxon>
        <taxon>Dokdonella</taxon>
    </lineage>
</organism>
<evidence type="ECO:0000256" key="4">
    <source>
        <dbReference type="HAMAP-Rule" id="MF_01914"/>
    </source>
</evidence>
<dbReference type="EMBL" id="JBHSHD010000003">
    <property type="protein sequence ID" value="MFC4819368.1"/>
    <property type="molecule type" value="Genomic_DNA"/>
</dbReference>
<feature type="compositionally biased region" description="Basic and acidic residues" evidence="5">
    <location>
        <begin position="217"/>
        <end position="232"/>
    </location>
</feature>
<comment type="function">
    <text evidence="4">Involved in the assembly of lipopolysaccharide (LPS). Required for the translocation of LPS from the inner membrane to the outer membrane. May form a bridge between the inner membrane and the outer membrane, via interactions with LptC and LptD, thereby facilitating LPS transfer across the periplasm.</text>
</comment>
<feature type="region of interest" description="Disordered" evidence="5">
    <location>
        <begin position="187"/>
        <end position="232"/>
    </location>
</feature>
<evidence type="ECO:0000256" key="2">
    <source>
        <dbReference type="ARBA" id="ARBA00022729"/>
    </source>
</evidence>
<keyword evidence="1 4" id="KW-0813">Transport</keyword>